<keyword evidence="2" id="KW-1133">Transmembrane helix</keyword>
<reference evidence="3" key="1">
    <citation type="journal article" date="2019" name="bioRxiv">
        <title>The Genome of the Zebra Mussel, Dreissena polymorpha: A Resource for Invasive Species Research.</title>
        <authorList>
            <person name="McCartney M.A."/>
            <person name="Auch B."/>
            <person name="Kono T."/>
            <person name="Mallez S."/>
            <person name="Zhang Y."/>
            <person name="Obille A."/>
            <person name="Becker A."/>
            <person name="Abrahante J.E."/>
            <person name="Garbe J."/>
            <person name="Badalamenti J.P."/>
            <person name="Herman A."/>
            <person name="Mangelson H."/>
            <person name="Liachko I."/>
            <person name="Sullivan S."/>
            <person name="Sone E.D."/>
            <person name="Koren S."/>
            <person name="Silverstein K.A.T."/>
            <person name="Beckman K.B."/>
            <person name="Gohl D.M."/>
        </authorList>
    </citation>
    <scope>NUCLEOTIDE SEQUENCE</scope>
    <source>
        <strain evidence="3">Duluth1</strain>
        <tissue evidence="3">Whole animal</tissue>
    </source>
</reference>
<keyword evidence="2" id="KW-0812">Transmembrane</keyword>
<dbReference type="Proteomes" id="UP000828390">
    <property type="component" value="Unassembled WGS sequence"/>
</dbReference>
<feature type="region of interest" description="Disordered" evidence="1">
    <location>
        <begin position="1"/>
        <end position="36"/>
    </location>
</feature>
<evidence type="ECO:0000256" key="1">
    <source>
        <dbReference type="SAM" id="MobiDB-lite"/>
    </source>
</evidence>
<comment type="caution">
    <text evidence="3">The sequence shown here is derived from an EMBL/GenBank/DDBJ whole genome shotgun (WGS) entry which is preliminary data.</text>
</comment>
<gene>
    <name evidence="3" type="ORF">DPMN_130763</name>
</gene>
<evidence type="ECO:0000313" key="3">
    <source>
        <dbReference type="EMBL" id="KAH3828780.1"/>
    </source>
</evidence>
<protein>
    <submittedName>
        <fullName evidence="3">Uncharacterized protein</fullName>
    </submittedName>
</protein>
<reference evidence="3" key="2">
    <citation type="submission" date="2020-11" db="EMBL/GenBank/DDBJ databases">
        <authorList>
            <person name="McCartney M.A."/>
            <person name="Auch B."/>
            <person name="Kono T."/>
            <person name="Mallez S."/>
            <person name="Becker A."/>
            <person name="Gohl D.M."/>
            <person name="Silverstein K.A.T."/>
            <person name="Koren S."/>
            <person name="Bechman K.B."/>
            <person name="Herman A."/>
            <person name="Abrahante J.E."/>
            <person name="Garbe J."/>
        </authorList>
    </citation>
    <scope>NUCLEOTIDE SEQUENCE</scope>
    <source>
        <strain evidence="3">Duluth1</strain>
        <tissue evidence="3">Whole animal</tissue>
    </source>
</reference>
<dbReference type="AlphaFoldDB" id="A0A9D4H783"/>
<name>A0A9D4H783_DREPO</name>
<evidence type="ECO:0000313" key="4">
    <source>
        <dbReference type="Proteomes" id="UP000828390"/>
    </source>
</evidence>
<sequence length="137" mass="15802">MYHVYPAHIKDEKDSENDAPCKPRSENDTPCKPVGATPCKLDYENPLKTSNDMQSQTVQNVRRVLMTVQLPTQSKPKNQPRKRQINIKEKKQCTFAEFVVLTIWTNPSVQQMNQWVVTTVVFGYTIYVQMLLVKSSL</sequence>
<feature type="compositionally biased region" description="Basic and acidic residues" evidence="1">
    <location>
        <begin position="19"/>
        <end position="29"/>
    </location>
</feature>
<keyword evidence="4" id="KW-1185">Reference proteome</keyword>
<feature type="transmembrane region" description="Helical" evidence="2">
    <location>
        <begin position="115"/>
        <end position="133"/>
    </location>
</feature>
<proteinExistence type="predicted"/>
<accession>A0A9D4H783</accession>
<organism evidence="3 4">
    <name type="scientific">Dreissena polymorpha</name>
    <name type="common">Zebra mussel</name>
    <name type="synonym">Mytilus polymorpha</name>
    <dbReference type="NCBI Taxonomy" id="45954"/>
    <lineage>
        <taxon>Eukaryota</taxon>
        <taxon>Metazoa</taxon>
        <taxon>Spiralia</taxon>
        <taxon>Lophotrochozoa</taxon>
        <taxon>Mollusca</taxon>
        <taxon>Bivalvia</taxon>
        <taxon>Autobranchia</taxon>
        <taxon>Heteroconchia</taxon>
        <taxon>Euheterodonta</taxon>
        <taxon>Imparidentia</taxon>
        <taxon>Neoheterodontei</taxon>
        <taxon>Myida</taxon>
        <taxon>Dreissenoidea</taxon>
        <taxon>Dreissenidae</taxon>
        <taxon>Dreissena</taxon>
    </lineage>
</organism>
<evidence type="ECO:0000256" key="2">
    <source>
        <dbReference type="SAM" id="Phobius"/>
    </source>
</evidence>
<keyword evidence="2" id="KW-0472">Membrane</keyword>
<dbReference type="EMBL" id="JAIWYP010000005">
    <property type="protein sequence ID" value="KAH3828780.1"/>
    <property type="molecule type" value="Genomic_DNA"/>
</dbReference>